<dbReference type="WBParaSite" id="TCNE_0001783101-mRNA-1">
    <property type="protein sequence ID" value="TCNE_0001783101-mRNA-1"/>
    <property type="gene ID" value="TCNE_0001783101"/>
</dbReference>
<feature type="compositionally biased region" description="Basic and acidic residues" evidence="6">
    <location>
        <begin position="301"/>
        <end position="316"/>
    </location>
</feature>
<feature type="region of interest" description="Disordered" evidence="6">
    <location>
        <begin position="297"/>
        <end position="324"/>
    </location>
</feature>
<organism evidence="9 10">
    <name type="scientific">Toxocara canis</name>
    <name type="common">Canine roundworm</name>
    <dbReference type="NCBI Taxonomy" id="6265"/>
    <lineage>
        <taxon>Eukaryota</taxon>
        <taxon>Metazoa</taxon>
        <taxon>Ecdysozoa</taxon>
        <taxon>Nematoda</taxon>
        <taxon>Chromadorea</taxon>
        <taxon>Rhabditida</taxon>
        <taxon>Spirurina</taxon>
        <taxon>Ascaridomorpha</taxon>
        <taxon>Ascaridoidea</taxon>
        <taxon>Toxocaridae</taxon>
        <taxon>Toxocara</taxon>
    </lineage>
</organism>
<dbReference type="PANTHER" id="PTHR11741:SF0">
    <property type="entry name" value="ELONGATION FACTOR TS, MITOCHONDRIAL"/>
    <property type="match status" value="1"/>
</dbReference>
<reference evidence="10" key="1">
    <citation type="submission" date="2016-06" db="UniProtKB">
        <authorList>
            <consortium name="WormBaseParasite"/>
        </authorList>
    </citation>
    <scope>IDENTIFICATION</scope>
</reference>
<evidence type="ECO:0000313" key="9">
    <source>
        <dbReference type="Proteomes" id="UP000050794"/>
    </source>
</evidence>
<dbReference type="Pfam" id="PF00889">
    <property type="entry name" value="EF_TS"/>
    <property type="match status" value="1"/>
</dbReference>
<dbReference type="GO" id="GO:0070125">
    <property type="term" value="P:mitochondrial translational elongation"/>
    <property type="evidence" value="ECO:0007669"/>
    <property type="project" value="TreeGrafter"/>
</dbReference>
<dbReference type="SUPFAM" id="SSF46934">
    <property type="entry name" value="UBA-like"/>
    <property type="match status" value="1"/>
</dbReference>
<dbReference type="PROSITE" id="PS01127">
    <property type="entry name" value="EF_TS_2"/>
    <property type="match status" value="1"/>
</dbReference>
<keyword evidence="3 4" id="KW-0648">Protein biosynthesis</keyword>
<comment type="subcellular location">
    <subcellularLocation>
        <location evidence="4">Mitochondrion</location>
    </subcellularLocation>
</comment>
<dbReference type="CDD" id="cd14275">
    <property type="entry name" value="UBA_EF-Ts"/>
    <property type="match status" value="1"/>
</dbReference>
<accession>A0A183VAR0</accession>
<evidence type="ECO:0000256" key="4">
    <source>
        <dbReference type="HAMAP-Rule" id="MF_03135"/>
    </source>
</evidence>
<dbReference type="EMBL" id="UYWY01024838">
    <property type="protein sequence ID" value="VDM49151.1"/>
    <property type="molecule type" value="Genomic_DNA"/>
</dbReference>
<keyword evidence="9" id="KW-1185">Reference proteome</keyword>
<reference evidence="8 9" key="2">
    <citation type="submission" date="2018-11" db="EMBL/GenBank/DDBJ databases">
        <authorList>
            <consortium name="Pathogen Informatics"/>
        </authorList>
    </citation>
    <scope>NUCLEOTIDE SEQUENCE [LARGE SCALE GENOMIC DNA]</scope>
</reference>
<evidence type="ECO:0000256" key="1">
    <source>
        <dbReference type="ARBA" id="ARBA00005532"/>
    </source>
</evidence>
<gene>
    <name evidence="8" type="ORF">TCNE_LOCUS17830</name>
</gene>
<dbReference type="InterPro" id="IPR001816">
    <property type="entry name" value="Transl_elong_EFTs/EF1B"/>
</dbReference>
<evidence type="ECO:0000256" key="5">
    <source>
        <dbReference type="RuleBase" id="RU000642"/>
    </source>
</evidence>
<evidence type="ECO:0000259" key="7">
    <source>
        <dbReference type="Pfam" id="PF00889"/>
    </source>
</evidence>
<evidence type="ECO:0000256" key="6">
    <source>
        <dbReference type="SAM" id="MobiDB-lite"/>
    </source>
</evidence>
<comment type="function">
    <text evidence="4 5">Associates with the EF-Tu.GDP complex and induces the exchange of GDP to GTP. It remains bound to the aminoacyl-tRNA.EF-Tu.GTP complex up to the GTP hydrolysis stage on the ribosome.</text>
</comment>
<comment type="similarity">
    <text evidence="1 4 5">Belongs to the EF-Ts family.</text>
</comment>
<evidence type="ECO:0000313" key="10">
    <source>
        <dbReference type="WBParaSite" id="TCNE_0001783101-mRNA-1"/>
    </source>
</evidence>
<dbReference type="InterPro" id="IPR036402">
    <property type="entry name" value="EF-Ts_dimer_sf"/>
</dbReference>
<dbReference type="InterPro" id="IPR009060">
    <property type="entry name" value="UBA-like_sf"/>
</dbReference>
<protein>
    <recommendedName>
        <fullName evidence="4">Elongation factor Ts, mitochondrial</fullName>
        <shortName evidence="4">EF-Ts</shortName>
        <shortName evidence="4">EF-TsMt</shortName>
    </recommendedName>
</protein>
<dbReference type="Pfam" id="PF25025">
    <property type="entry name" value="EF-Ts_N"/>
    <property type="match status" value="1"/>
</dbReference>
<dbReference type="Gene3D" id="3.30.479.20">
    <property type="entry name" value="Elongation factor Ts, dimerisation domain"/>
    <property type="match status" value="2"/>
</dbReference>
<dbReference type="InterPro" id="IPR018101">
    <property type="entry name" value="Transl_elong_Ts_CS"/>
</dbReference>
<dbReference type="InterPro" id="IPR014039">
    <property type="entry name" value="Transl_elong_EFTs/EF1B_dimer"/>
</dbReference>
<dbReference type="Gene3D" id="1.10.8.10">
    <property type="entry name" value="DNA helicase RuvA subunit, C-terminal domain"/>
    <property type="match status" value="1"/>
</dbReference>
<dbReference type="HAMAP" id="MF_00050">
    <property type="entry name" value="EF_Ts"/>
    <property type="match status" value="1"/>
</dbReference>
<evidence type="ECO:0000256" key="2">
    <source>
        <dbReference type="ARBA" id="ARBA00022768"/>
    </source>
</evidence>
<evidence type="ECO:0000313" key="8">
    <source>
        <dbReference type="EMBL" id="VDM49151.1"/>
    </source>
</evidence>
<dbReference type="Proteomes" id="UP000050794">
    <property type="component" value="Unassembled WGS sequence"/>
</dbReference>
<dbReference type="PANTHER" id="PTHR11741">
    <property type="entry name" value="ELONGATION FACTOR TS"/>
    <property type="match status" value="1"/>
</dbReference>
<feature type="domain" description="Translation elongation factor EFTs/EF1B dimerisation" evidence="7">
    <location>
        <begin position="146"/>
        <end position="368"/>
    </location>
</feature>
<dbReference type="AlphaFoldDB" id="A0A183VAR0"/>
<name>A0A183VAR0_TOXCA</name>
<keyword evidence="4" id="KW-0496">Mitochondrion</keyword>
<dbReference type="GO" id="GO:0003746">
    <property type="term" value="F:translation elongation factor activity"/>
    <property type="evidence" value="ECO:0007669"/>
    <property type="project" value="UniProtKB-UniRule"/>
</dbReference>
<dbReference type="NCBIfam" id="TIGR00116">
    <property type="entry name" value="tsf"/>
    <property type="match status" value="1"/>
</dbReference>
<evidence type="ECO:0000256" key="3">
    <source>
        <dbReference type="ARBA" id="ARBA00022917"/>
    </source>
</evidence>
<sequence>MLALMVRNAAAVEPSTLNEIVIVVGDRCIILNLFAATGYPQSFLMLRLRSLVRLSSASRLCLSTAASSASVPKVDKEALKELRKRTGYSYVNCRKALLHFGPERLEEAEKWLRELAAKEGWAKAAKLSNRKTKNGLVSVMADGHTAAVVEVNCETDFVARGDDFKNLVEEVTLSALAASKEYAATSSASGDCFVVKSKEYELLKSTRSGRTLKEMLTSVIGKLGENITISKMQLIIADPGVSLFGYAHPKEGTGHVGMGRFVSVVGLTRPRAGTFPIEKLGLQICQHIVGMRTETLGPPVVEERDNAKTEQEKSEHDEGDDAVQTTQIDESETRLLQQAFMLNPSQTVHEYVSGHGAKVIDFFRAEIGDYADKDNA</sequence>
<proteinExistence type="inferred from homology"/>
<dbReference type="SUPFAM" id="SSF54713">
    <property type="entry name" value="Elongation factor Ts (EF-Ts), dimerisation domain"/>
    <property type="match status" value="2"/>
</dbReference>
<dbReference type="GO" id="GO:0005739">
    <property type="term" value="C:mitochondrion"/>
    <property type="evidence" value="ECO:0007669"/>
    <property type="project" value="UniProtKB-SubCell"/>
</dbReference>
<keyword evidence="2 4" id="KW-0251">Elongation factor</keyword>